<organism evidence="11 12">
    <name type="scientific">Pseudovibrio ascidiaceicola</name>
    <dbReference type="NCBI Taxonomy" id="285279"/>
    <lineage>
        <taxon>Bacteria</taxon>
        <taxon>Pseudomonadati</taxon>
        <taxon>Pseudomonadota</taxon>
        <taxon>Alphaproteobacteria</taxon>
        <taxon>Hyphomicrobiales</taxon>
        <taxon>Stappiaceae</taxon>
        <taxon>Pseudovibrio</taxon>
    </lineage>
</organism>
<dbReference type="PROSITE" id="PS51195">
    <property type="entry name" value="Q_MOTIF"/>
    <property type="match status" value="1"/>
</dbReference>
<dbReference type="Proteomes" id="UP000199598">
    <property type="component" value="Unassembled WGS sequence"/>
</dbReference>
<feature type="domain" description="DEAD-box RNA helicase Q" evidence="10">
    <location>
        <begin position="2"/>
        <end position="30"/>
    </location>
</feature>
<dbReference type="PANTHER" id="PTHR47959:SF13">
    <property type="entry name" value="ATP-DEPENDENT RNA HELICASE RHLE"/>
    <property type="match status" value="1"/>
</dbReference>
<evidence type="ECO:0000256" key="6">
    <source>
        <dbReference type="PROSITE-ProRule" id="PRU00552"/>
    </source>
</evidence>
<name>A0A1I3YI55_9HYPH</name>
<evidence type="ECO:0000259" key="8">
    <source>
        <dbReference type="PROSITE" id="PS51192"/>
    </source>
</evidence>
<dbReference type="Gene3D" id="3.40.50.300">
    <property type="entry name" value="P-loop containing nucleotide triphosphate hydrolases"/>
    <property type="match status" value="2"/>
</dbReference>
<keyword evidence="4" id="KW-0067">ATP-binding</keyword>
<dbReference type="GO" id="GO:0004386">
    <property type="term" value="F:helicase activity"/>
    <property type="evidence" value="ECO:0007669"/>
    <property type="project" value="UniProtKB-KW"/>
</dbReference>
<dbReference type="RefSeq" id="WP_093518556.1">
    <property type="nucleotide sequence ID" value="NZ_FOSK01000004.1"/>
</dbReference>
<feature type="domain" description="Helicase C-terminal" evidence="9">
    <location>
        <begin position="235"/>
        <end position="380"/>
    </location>
</feature>
<protein>
    <submittedName>
        <fullName evidence="11">ATP-dependent RNA helicase RhlE</fullName>
    </submittedName>
</protein>
<feature type="compositionally biased region" description="Gly residues" evidence="7">
    <location>
        <begin position="406"/>
        <end position="428"/>
    </location>
</feature>
<keyword evidence="12" id="KW-1185">Reference proteome</keyword>
<proteinExistence type="inferred from homology"/>
<evidence type="ECO:0000256" key="4">
    <source>
        <dbReference type="ARBA" id="ARBA00022840"/>
    </source>
</evidence>
<dbReference type="CDD" id="cd00268">
    <property type="entry name" value="DEADc"/>
    <property type="match status" value="1"/>
</dbReference>
<feature type="compositionally biased region" description="Basic residues" evidence="7">
    <location>
        <begin position="392"/>
        <end position="405"/>
    </location>
</feature>
<dbReference type="InterPro" id="IPR044742">
    <property type="entry name" value="DEAD/DEAH_RhlB"/>
</dbReference>
<dbReference type="InterPro" id="IPR014001">
    <property type="entry name" value="Helicase_ATP-bd"/>
</dbReference>
<dbReference type="CDD" id="cd18787">
    <property type="entry name" value="SF2_C_DEAD"/>
    <property type="match status" value="1"/>
</dbReference>
<dbReference type="PROSITE" id="PS51194">
    <property type="entry name" value="HELICASE_CTER"/>
    <property type="match status" value="1"/>
</dbReference>
<reference evidence="11 12" key="1">
    <citation type="submission" date="2016-10" db="EMBL/GenBank/DDBJ databases">
        <authorList>
            <person name="Varghese N."/>
            <person name="Submissions S."/>
        </authorList>
    </citation>
    <scope>NUCLEOTIDE SEQUENCE [LARGE SCALE GENOMIC DNA]</scope>
    <source>
        <strain evidence="11 12">DSM 16392</strain>
    </source>
</reference>
<dbReference type="PANTHER" id="PTHR47959">
    <property type="entry name" value="ATP-DEPENDENT RNA HELICASE RHLE-RELATED"/>
    <property type="match status" value="1"/>
</dbReference>
<keyword evidence="2" id="KW-0378">Hydrolase</keyword>
<evidence type="ECO:0000259" key="10">
    <source>
        <dbReference type="PROSITE" id="PS51195"/>
    </source>
</evidence>
<feature type="domain" description="Helicase ATP-binding" evidence="8">
    <location>
        <begin position="33"/>
        <end position="208"/>
    </location>
</feature>
<dbReference type="SMART" id="SM00490">
    <property type="entry name" value="HELICc"/>
    <property type="match status" value="1"/>
</dbReference>
<dbReference type="InterPro" id="IPR011545">
    <property type="entry name" value="DEAD/DEAH_box_helicase_dom"/>
</dbReference>
<feature type="short sequence motif" description="Q motif" evidence="6">
    <location>
        <begin position="2"/>
        <end position="30"/>
    </location>
</feature>
<dbReference type="InterPro" id="IPR001650">
    <property type="entry name" value="Helicase_C-like"/>
</dbReference>
<evidence type="ECO:0000259" key="9">
    <source>
        <dbReference type="PROSITE" id="PS51194"/>
    </source>
</evidence>
<keyword evidence="3 11" id="KW-0347">Helicase</keyword>
<sequence>MKNFDEAGLAEPILRAVKEEGYEAPTPIQREVIPHMKAGEDILGIAQTGTGKTAAFVLPLLTCLAEDRKKPAPHTCRALILAPTRELASQIADSVRTYGQFIGPSTAVIFGGVKPGPQLRALSRGLDIVIATPGRLEDHMSTGGIKLDATTTVVLDEADQMLDLGFAPAIRRILGKLPKVRQTVLLSATMPHQIRKLAKEFQTNPREISVAPVSRPIEKIEQSVRFLNSSSKRAALQEILSEKDIERAIVFTRTKRGADRVSGHLDKAGLSSAAIHGNKSQRQRERSLDGFKNGSIKILVATDIAARGIDIDGVSHVVNYELPNVPEAYVHRIGRTARAGKSGVAISLCDATEQPYLRDIERLIGRKIPSGDGDWAGGEMPAYDPTNEQTQLKRHKRPQGNRRRSGGGGGGAGRSAGGAGRPAGGAGCKGAAQGSKPAGEAGARPAGAKPNAGRGRGGKPNANARPAQKNGPNRSQSNRPRRAKPAAAQR</sequence>
<evidence type="ECO:0000256" key="1">
    <source>
        <dbReference type="ARBA" id="ARBA00022741"/>
    </source>
</evidence>
<feature type="region of interest" description="Disordered" evidence="7">
    <location>
        <begin position="367"/>
        <end position="490"/>
    </location>
</feature>
<dbReference type="Pfam" id="PF00270">
    <property type="entry name" value="DEAD"/>
    <property type="match status" value="1"/>
</dbReference>
<dbReference type="EMBL" id="FOSK01000004">
    <property type="protein sequence ID" value="SFK30951.1"/>
    <property type="molecule type" value="Genomic_DNA"/>
</dbReference>
<evidence type="ECO:0000256" key="3">
    <source>
        <dbReference type="ARBA" id="ARBA00022806"/>
    </source>
</evidence>
<evidence type="ECO:0000313" key="12">
    <source>
        <dbReference type="Proteomes" id="UP000199598"/>
    </source>
</evidence>
<dbReference type="SUPFAM" id="SSF52540">
    <property type="entry name" value="P-loop containing nucleoside triphosphate hydrolases"/>
    <property type="match status" value="1"/>
</dbReference>
<accession>A0A1I3YI55</accession>
<dbReference type="InterPro" id="IPR027417">
    <property type="entry name" value="P-loop_NTPase"/>
</dbReference>
<dbReference type="PROSITE" id="PS51192">
    <property type="entry name" value="HELICASE_ATP_BIND_1"/>
    <property type="match status" value="1"/>
</dbReference>
<dbReference type="SMART" id="SM00487">
    <property type="entry name" value="DEXDc"/>
    <property type="match status" value="1"/>
</dbReference>
<evidence type="ECO:0000256" key="2">
    <source>
        <dbReference type="ARBA" id="ARBA00022801"/>
    </source>
</evidence>
<dbReference type="Pfam" id="PF00271">
    <property type="entry name" value="Helicase_C"/>
    <property type="match status" value="1"/>
</dbReference>
<dbReference type="InterPro" id="IPR014014">
    <property type="entry name" value="RNA_helicase_DEAD_Q_motif"/>
</dbReference>
<feature type="compositionally biased region" description="Low complexity" evidence="7">
    <location>
        <begin position="429"/>
        <end position="450"/>
    </location>
</feature>
<gene>
    <name evidence="11" type="ORF">SAMN04488518_1048</name>
</gene>
<evidence type="ECO:0000256" key="5">
    <source>
        <dbReference type="ARBA" id="ARBA00038437"/>
    </source>
</evidence>
<dbReference type="InterPro" id="IPR050079">
    <property type="entry name" value="DEAD_box_RNA_helicase"/>
</dbReference>
<evidence type="ECO:0000313" key="11">
    <source>
        <dbReference type="EMBL" id="SFK30951.1"/>
    </source>
</evidence>
<evidence type="ECO:0000256" key="7">
    <source>
        <dbReference type="SAM" id="MobiDB-lite"/>
    </source>
</evidence>
<keyword evidence="1" id="KW-0547">Nucleotide-binding</keyword>
<comment type="similarity">
    <text evidence="5">Belongs to the DEAD box helicase family.</text>
</comment>
<comment type="caution">
    <text evidence="11">The sequence shown here is derived from an EMBL/GenBank/DDBJ whole genome shotgun (WGS) entry which is preliminary data.</text>
</comment>